<feature type="region of interest" description="Disordered" evidence="5">
    <location>
        <begin position="204"/>
        <end position="224"/>
    </location>
</feature>
<evidence type="ECO:0000256" key="3">
    <source>
        <dbReference type="ARBA" id="ARBA00022833"/>
    </source>
</evidence>
<dbReference type="InterPro" id="IPR044817">
    <property type="entry name" value="SBP-like"/>
</dbReference>
<dbReference type="GO" id="GO:0005634">
    <property type="term" value="C:nucleus"/>
    <property type="evidence" value="ECO:0007669"/>
    <property type="project" value="InterPro"/>
</dbReference>
<evidence type="ECO:0000256" key="6">
    <source>
        <dbReference type="SAM" id="Phobius"/>
    </source>
</evidence>
<dbReference type="Pfam" id="PF03110">
    <property type="entry name" value="SBP"/>
    <property type="match status" value="1"/>
</dbReference>
<keyword evidence="6" id="KW-0812">Transmembrane</keyword>
<dbReference type="InterPro" id="IPR004333">
    <property type="entry name" value="SBP_dom"/>
</dbReference>
<accession>A0AAV7FD49</accession>
<evidence type="ECO:0000256" key="4">
    <source>
        <dbReference type="PROSITE-ProRule" id="PRU00470"/>
    </source>
</evidence>
<dbReference type="InterPro" id="IPR036893">
    <property type="entry name" value="SBP_sf"/>
</dbReference>
<evidence type="ECO:0000259" key="7">
    <source>
        <dbReference type="PROSITE" id="PS51141"/>
    </source>
</evidence>
<keyword evidence="6" id="KW-1133">Transmembrane helix</keyword>
<dbReference type="Pfam" id="PF26102">
    <property type="entry name" value="Ig_SPL7"/>
    <property type="match status" value="1"/>
</dbReference>
<dbReference type="AlphaFoldDB" id="A0AAV7FD49"/>
<feature type="compositionally biased region" description="Basic residues" evidence="5">
    <location>
        <begin position="204"/>
        <end position="214"/>
    </location>
</feature>
<feature type="region of interest" description="Disordered" evidence="5">
    <location>
        <begin position="1"/>
        <end position="23"/>
    </location>
</feature>
<dbReference type="PANTHER" id="PTHR31251">
    <property type="entry name" value="SQUAMOSA PROMOTER-BINDING-LIKE PROTEIN 4"/>
    <property type="match status" value="1"/>
</dbReference>
<keyword evidence="2 4" id="KW-0863">Zinc-finger</keyword>
<evidence type="ECO:0000256" key="1">
    <source>
        <dbReference type="ARBA" id="ARBA00022723"/>
    </source>
</evidence>
<sequence>MESPSTPTGGGGSRTSVRVRDSEMEDLLTMTEEANSGWDWGNLLDISIDDPSSILSWDAGTPVDEPGFSVAPHPEPKESVSAVWGGAERVRKRDPRLTCENFLAGRVPCACPELDEKEEEEEGVGRKRVRTGFAAATFRCQVPGCEVDISELKGYHRRHRVCLNCANATSVVLDGQQKRYCQQCGKFHLLPDFDEGKRSCRRKLERHNNRRRRKSADVKGAMEKELPSNLSADVGCHTEVAKELVTLLDPEDEQGSPVSSFPNSHDAQCNSISSLSVSPKAQKEEGKVNSRPGLSSSFCDNKSAYSSMCPTGRLSFKLYDWNPAEFPRRLRHQIFQWLASMPVELEGYIRPGCTILTLFIAMPLFMWKRLQEDGASYLKELVFSPDSLLSRRGSMHIHLNNFVFQVLNDGTSLMSIKLEVRVPRLHYVHPMFFEAGKPMAFVICGSNLRQSKFRFLVSFAGNYLVHDTCIPIPQEEIHCSDDNRGEFGDGSDHEMFRIYIPQTVANIFGPAFIEVENESGLSNFIPVLLGDQQVCSELQFIQQEFDDCHHSSSVEDRVEEGRKSRMDSCKFLASRQAKISELLLDIAWLLKEPLLAETSSPLFQIKRLNRLLNFLIQKNFTFMLEKVLQSFESRLPYNDSASSAGISFGSEMGLLHEYINQARKAIDHRQNRDKKSVMHVEKEDRQGDLLPLGGTRSEMLCDASSSEDVEEPKGSSQPPVVSVPEEKDLLTPLISGEVMIVNKFPHMTKGLLWTQDACGQLFSGSIMRTRFVLLVVASLGICCGICVALRHPHRVEEFAVAVRRCLFLDSGS</sequence>
<evidence type="ECO:0000313" key="9">
    <source>
        <dbReference type="Proteomes" id="UP000825729"/>
    </source>
</evidence>
<dbReference type="Proteomes" id="UP000825729">
    <property type="component" value="Unassembled WGS sequence"/>
</dbReference>
<dbReference type="GO" id="GO:0003677">
    <property type="term" value="F:DNA binding"/>
    <property type="evidence" value="ECO:0007669"/>
    <property type="project" value="InterPro"/>
</dbReference>
<keyword evidence="6" id="KW-0472">Membrane</keyword>
<keyword evidence="9" id="KW-1185">Reference proteome</keyword>
<feature type="compositionally biased region" description="Basic and acidic residues" evidence="5">
    <location>
        <begin position="215"/>
        <end position="224"/>
    </location>
</feature>
<dbReference type="Gene3D" id="4.10.1100.10">
    <property type="entry name" value="Transcription factor, SBP-box domain"/>
    <property type="match status" value="1"/>
</dbReference>
<comment type="caution">
    <text evidence="8">The sequence shown here is derived from an EMBL/GenBank/DDBJ whole genome shotgun (WGS) entry which is preliminary data.</text>
</comment>
<name>A0AAV7FD49_ARIFI</name>
<proteinExistence type="predicted"/>
<evidence type="ECO:0000256" key="2">
    <source>
        <dbReference type="ARBA" id="ARBA00022771"/>
    </source>
</evidence>
<dbReference type="PANTHER" id="PTHR31251:SF108">
    <property type="entry name" value="SQUAMOSA PROMOTER-BINDING-LIKE PROTEIN 7"/>
    <property type="match status" value="1"/>
</dbReference>
<organism evidence="8 9">
    <name type="scientific">Aristolochia fimbriata</name>
    <name type="common">White veined hardy Dutchman's pipe vine</name>
    <dbReference type="NCBI Taxonomy" id="158543"/>
    <lineage>
        <taxon>Eukaryota</taxon>
        <taxon>Viridiplantae</taxon>
        <taxon>Streptophyta</taxon>
        <taxon>Embryophyta</taxon>
        <taxon>Tracheophyta</taxon>
        <taxon>Spermatophyta</taxon>
        <taxon>Magnoliopsida</taxon>
        <taxon>Magnoliidae</taxon>
        <taxon>Piperales</taxon>
        <taxon>Aristolochiaceae</taxon>
        <taxon>Aristolochia</taxon>
    </lineage>
</organism>
<gene>
    <name evidence="8" type="ORF">H6P81_002026</name>
</gene>
<keyword evidence="3" id="KW-0862">Zinc</keyword>
<evidence type="ECO:0000256" key="5">
    <source>
        <dbReference type="SAM" id="MobiDB-lite"/>
    </source>
</evidence>
<dbReference type="GO" id="GO:0008270">
    <property type="term" value="F:zinc ion binding"/>
    <property type="evidence" value="ECO:0007669"/>
    <property type="project" value="UniProtKB-KW"/>
</dbReference>
<dbReference type="PROSITE" id="PS51141">
    <property type="entry name" value="ZF_SBP"/>
    <property type="match status" value="1"/>
</dbReference>
<feature type="region of interest" description="Disordered" evidence="5">
    <location>
        <begin position="701"/>
        <end position="722"/>
    </location>
</feature>
<dbReference type="EMBL" id="JAINDJ010000002">
    <property type="protein sequence ID" value="KAG9457518.1"/>
    <property type="molecule type" value="Genomic_DNA"/>
</dbReference>
<reference evidence="8 9" key="1">
    <citation type="submission" date="2021-07" db="EMBL/GenBank/DDBJ databases">
        <title>The Aristolochia fimbriata genome: insights into angiosperm evolution, floral development and chemical biosynthesis.</title>
        <authorList>
            <person name="Jiao Y."/>
        </authorList>
    </citation>
    <scope>NUCLEOTIDE SEQUENCE [LARGE SCALE GENOMIC DNA]</scope>
    <source>
        <strain evidence="8">IBCAS-2021</strain>
        <tissue evidence="8">Leaf</tissue>
    </source>
</reference>
<protein>
    <recommendedName>
        <fullName evidence="7">SBP-type domain-containing protein</fullName>
    </recommendedName>
</protein>
<feature type="domain" description="SBP-type" evidence="7">
    <location>
        <begin position="137"/>
        <end position="214"/>
    </location>
</feature>
<dbReference type="SUPFAM" id="SSF103612">
    <property type="entry name" value="SBT domain"/>
    <property type="match status" value="1"/>
</dbReference>
<evidence type="ECO:0000313" key="8">
    <source>
        <dbReference type="EMBL" id="KAG9457518.1"/>
    </source>
</evidence>
<keyword evidence="1" id="KW-0479">Metal-binding</keyword>
<feature type="transmembrane region" description="Helical" evidence="6">
    <location>
        <begin position="771"/>
        <end position="790"/>
    </location>
</feature>